<dbReference type="AlphaFoldDB" id="A0A1B2HVE8"/>
<gene>
    <name evidence="1" type="ORF">BBK82_42785</name>
</gene>
<sequence length="98" mass="10550">MSLIEPDDAPAVPRSVAALAASGEWDVQYSLPSGRWLTAERVVVRGGRRWRLGLTPVSAAAVALVVWRDEDVVAHVRGTEAQACAQAHLRVLEILGQP</sequence>
<dbReference type="KEGG" id="led:BBK82_42785"/>
<keyword evidence="2" id="KW-1185">Reference proteome</keyword>
<dbReference type="EMBL" id="CP016793">
    <property type="protein sequence ID" value="ANZ41683.1"/>
    <property type="molecule type" value="Genomic_DNA"/>
</dbReference>
<name>A0A1B2HVE8_9PSEU</name>
<organism evidence="1 2">
    <name type="scientific">Lentzea guizhouensis</name>
    <dbReference type="NCBI Taxonomy" id="1586287"/>
    <lineage>
        <taxon>Bacteria</taxon>
        <taxon>Bacillati</taxon>
        <taxon>Actinomycetota</taxon>
        <taxon>Actinomycetes</taxon>
        <taxon>Pseudonocardiales</taxon>
        <taxon>Pseudonocardiaceae</taxon>
        <taxon>Lentzea</taxon>
    </lineage>
</organism>
<evidence type="ECO:0000313" key="2">
    <source>
        <dbReference type="Proteomes" id="UP000093053"/>
    </source>
</evidence>
<reference evidence="1 2" key="1">
    <citation type="submission" date="2016-07" db="EMBL/GenBank/DDBJ databases">
        <title>Complete genome sequence of the Lentzea guizhouensis DHS C013.</title>
        <authorList>
            <person name="Cao C."/>
        </authorList>
    </citation>
    <scope>NUCLEOTIDE SEQUENCE [LARGE SCALE GENOMIC DNA]</scope>
    <source>
        <strain evidence="1 2">DHS C013</strain>
    </source>
</reference>
<dbReference type="RefSeq" id="WP_065920018.1">
    <property type="nucleotide sequence ID" value="NZ_CP016793.1"/>
</dbReference>
<dbReference type="STRING" id="1586287.BBK82_42785"/>
<evidence type="ECO:0000313" key="1">
    <source>
        <dbReference type="EMBL" id="ANZ41683.1"/>
    </source>
</evidence>
<dbReference type="Proteomes" id="UP000093053">
    <property type="component" value="Chromosome"/>
</dbReference>
<protein>
    <submittedName>
        <fullName evidence="1">Uncharacterized protein</fullName>
    </submittedName>
</protein>
<accession>A0A1B2HVE8</accession>
<proteinExistence type="predicted"/>